<gene>
    <name evidence="9" type="ORF">Lac1_22660</name>
</gene>
<dbReference type="Gene3D" id="6.10.240.10">
    <property type="match status" value="1"/>
</dbReference>
<evidence type="ECO:0000256" key="4">
    <source>
        <dbReference type="ARBA" id="ARBA00022605"/>
    </source>
</evidence>
<dbReference type="InterPro" id="IPR008927">
    <property type="entry name" value="6-PGluconate_DH-like_C_sf"/>
</dbReference>
<dbReference type="Pfam" id="PF07991">
    <property type="entry name" value="KARI_N"/>
    <property type="match status" value="1"/>
</dbReference>
<dbReference type="Pfam" id="PF01450">
    <property type="entry name" value="KARI_C"/>
    <property type="match status" value="1"/>
</dbReference>
<dbReference type="PROSITE" id="PS51850">
    <property type="entry name" value="KARI_N"/>
    <property type="match status" value="1"/>
</dbReference>
<dbReference type="PANTHER" id="PTHR21371:SF1">
    <property type="entry name" value="KETOL-ACID REDUCTOISOMERASE, MITOCHONDRIAL"/>
    <property type="match status" value="1"/>
</dbReference>
<evidence type="ECO:0000313" key="9">
    <source>
        <dbReference type="EMBL" id="BDZ78083.1"/>
    </source>
</evidence>
<keyword evidence="4" id="KW-0028">Amino-acid biosynthesis</keyword>
<dbReference type="Proteomes" id="UP001305815">
    <property type="component" value="Chromosome"/>
</dbReference>
<evidence type="ECO:0000313" key="10">
    <source>
        <dbReference type="Proteomes" id="UP001305815"/>
    </source>
</evidence>
<evidence type="ECO:0000259" key="8">
    <source>
        <dbReference type="PROSITE" id="PS51850"/>
    </source>
</evidence>
<dbReference type="Gene3D" id="3.40.50.720">
    <property type="entry name" value="NAD(P)-binding Rossmann-like Domain"/>
    <property type="match status" value="1"/>
</dbReference>
<name>A0ABM8IAV0_9FIRM</name>
<reference evidence="10" key="1">
    <citation type="journal article" date="2023" name="Int. J. Syst. Evol. Microbiol.">
        <title>Claveliimonas bilis gen. nov., sp. nov., deoxycholic acid-producing bacteria isolated from human faeces, and reclassification of Sellimonas monacensis Zenner et al. 2021 as Claveliimonas monacensis comb. nov.</title>
        <authorList>
            <person name="Hisatomi A."/>
            <person name="Kastawa N.W.E.P.G."/>
            <person name="Song I."/>
            <person name="Ohkuma M."/>
            <person name="Fukiya S."/>
            <person name="Sakamoto M."/>
        </authorList>
    </citation>
    <scope>NUCLEOTIDE SEQUENCE [LARGE SCALE GENOMIC DNA]</scope>
    <source>
        <strain evidence="10">12BBH14</strain>
    </source>
</reference>
<feature type="domain" description="KARI N-terminal Rossmann" evidence="8">
    <location>
        <begin position="2"/>
        <end position="182"/>
    </location>
</feature>
<dbReference type="InterPro" id="IPR036291">
    <property type="entry name" value="NAD(P)-bd_dom_sf"/>
</dbReference>
<evidence type="ECO:0000256" key="5">
    <source>
        <dbReference type="ARBA" id="ARBA00023002"/>
    </source>
</evidence>
<sequence length="328" mass="37116">MANIYYDKDADLSLVTDKVVAIVGYGNQGRAQALNMKDSGVKRIIVGSRHDGSYDQAEKDGFEVFPIAEACKMADVIFMLLPDEFAPKIFEEQIAPGLEKGNIVNFASAYNITFKKIIPPEYVDVVMAAPRMIGEGVREMYLRGEGFPAFVGVAQDASGKALEYGKALCKAIGSTKKGAIEVCFDDETCLDLMTEQGIWPIIYHVFVEAFKLHVEMGHPEEAVLMEEYISKEPMFMMEKAAEMGMFKQLPFHSHTSQYGQLKSFELFDPTQIKEFLRDRYDRIRNGAFAEEWEKEQKENDLATLKELSQKAMESELTKAEERLFEKIN</sequence>
<accession>A0ABM8IAV0</accession>
<dbReference type="EMBL" id="AP027742">
    <property type="protein sequence ID" value="BDZ78083.1"/>
    <property type="molecule type" value="Genomic_DNA"/>
</dbReference>
<dbReference type="NCBIfam" id="TIGR00465">
    <property type="entry name" value="ilvC"/>
    <property type="match status" value="1"/>
</dbReference>
<dbReference type="InterPro" id="IPR013023">
    <property type="entry name" value="KARI"/>
</dbReference>
<keyword evidence="5" id="KW-0560">Oxidoreductase</keyword>
<evidence type="ECO:0000256" key="1">
    <source>
        <dbReference type="ARBA" id="ARBA00004864"/>
    </source>
</evidence>
<evidence type="ECO:0000256" key="6">
    <source>
        <dbReference type="ARBA" id="ARBA00023304"/>
    </source>
</evidence>
<dbReference type="InterPro" id="IPR013116">
    <property type="entry name" value="KARI_N"/>
</dbReference>
<dbReference type="EC" id="1.1.1.86" evidence="7"/>
<dbReference type="SUPFAM" id="SSF51735">
    <property type="entry name" value="NAD(P)-binding Rossmann-fold domains"/>
    <property type="match status" value="1"/>
</dbReference>
<comment type="pathway">
    <text evidence="1">Amino-acid biosynthesis; L-valine biosynthesis; L-valine from pyruvate: step 2/4.</text>
</comment>
<keyword evidence="6" id="KW-0100">Branched-chain amino acid biosynthesis</keyword>
<dbReference type="RefSeq" id="WP_230105560.1">
    <property type="nucleotide sequence ID" value="NZ_AP024845.1"/>
</dbReference>
<dbReference type="PANTHER" id="PTHR21371">
    <property type="entry name" value="KETOL-ACID REDUCTOISOMERASE, MITOCHONDRIAL"/>
    <property type="match status" value="1"/>
</dbReference>
<proteinExistence type="inferred from homology"/>
<organism evidence="9 10">
    <name type="scientific">Claveliimonas bilis</name>
    <dbReference type="NCBI Taxonomy" id="3028070"/>
    <lineage>
        <taxon>Bacteria</taxon>
        <taxon>Bacillati</taxon>
        <taxon>Bacillota</taxon>
        <taxon>Clostridia</taxon>
        <taxon>Lachnospirales</taxon>
        <taxon>Lachnospiraceae</taxon>
        <taxon>Claveliimonas</taxon>
    </lineage>
</organism>
<evidence type="ECO:0000256" key="2">
    <source>
        <dbReference type="ARBA" id="ARBA00004885"/>
    </source>
</evidence>
<dbReference type="SUPFAM" id="SSF48179">
    <property type="entry name" value="6-phosphogluconate dehydrogenase C-terminal domain-like"/>
    <property type="match status" value="1"/>
</dbReference>
<keyword evidence="10" id="KW-1185">Reference proteome</keyword>
<evidence type="ECO:0000256" key="7">
    <source>
        <dbReference type="NCBIfam" id="TIGR00465"/>
    </source>
</evidence>
<evidence type="ECO:0000256" key="3">
    <source>
        <dbReference type="ARBA" id="ARBA00010318"/>
    </source>
</evidence>
<comment type="pathway">
    <text evidence="2">Amino-acid biosynthesis; L-isoleucine biosynthesis; L-isoleucine from 2-oxobutanoate: step 2/4.</text>
</comment>
<comment type="similarity">
    <text evidence="3">Belongs to the ketol-acid reductoisomerase family.</text>
</comment>
<protein>
    <recommendedName>
        <fullName evidence="7">Ketol-acid reductoisomerase</fullName>
        <ecNumber evidence="7">1.1.1.86</ecNumber>
    </recommendedName>
</protein>
<dbReference type="InterPro" id="IPR000506">
    <property type="entry name" value="KARI_C"/>
</dbReference>